<keyword evidence="2" id="KW-1185">Reference proteome</keyword>
<sequence length="99" mass="11594">MKSDSLGYLLSYLETNSQDGVILDCVYEYKRINGKLYRIEKLKLYYGPDQLWEVGQRFLKMTDEGIGTRFASPHKAYGVWTYYTRSGEIEKTKDFGNLE</sequence>
<dbReference type="RefSeq" id="WP_153042099.1">
    <property type="nucleotide sequence ID" value="NZ_LRML01000004.1"/>
</dbReference>
<gene>
    <name evidence="1" type="ORF">ACFQHR_09310</name>
</gene>
<comment type="caution">
    <text evidence="1">The sequence shown here is derived from an EMBL/GenBank/DDBJ whole genome shotgun (WGS) entry which is preliminary data.</text>
</comment>
<dbReference type="EMBL" id="JBHSYQ010000003">
    <property type="protein sequence ID" value="MFC6997824.1"/>
    <property type="molecule type" value="Genomic_DNA"/>
</dbReference>
<name>A0ABW2DNA6_9BACT</name>
<accession>A0ABW2DNA6</accession>
<reference evidence="2" key="1">
    <citation type="journal article" date="2019" name="Int. J. Syst. Evol. Microbiol.">
        <title>The Global Catalogue of Microorganisms (GCM) 10K type strain sequencing project: providing services to taxonomists for standard genome sequencing and annotation.</title>
        <authorList>
            <consortium name="The Broad Institute Genomics Platform"/>
            <consortium name="The Broad Institute Genome Sequencing Center for Infectious Disease"/>
            <person name="Wu L."/>
            <person name="Ma J."/>
        </authorList>
    </citation>
    <scope>NUCLEOTIDE SEQUENCE [LARGE SCALE GENOMIC DNA]</scope>
    <source>
        <strain evidence="2">CGMCC 4.7393</strain>
    </source>
</reference>
<proteinExistence type="predicted"/>
<protein>
    <submittedName>
        <fullName evidence="1">Uncharacterized protein</fullName>
    </submittedName>
</protein>
<evidence type="ECO:0000313" key="2">
    <source>
        <dbReference type="Proteomes" id="UP001596405"/>
    </source>
</evidence>
<evidence type="ECO:0000313" key="1">
    <source>
        <dbReference type="EMBL" id="MFC6997824.1"/>
    </source>
</evidence>
<dbReference type="Proteomes" id="UP001596405">
    <property type="component" value="Unassembled WGS sequence"/>
</dbReference>
<organism evidence="1 2">
    <name type="scientific">Rufibacter roseus</name>
    <dbReference type="NCBI Taxonomy" id="1567108"/>
    <lineage>
        <taxon>Bacteria</taxon>
        <taxon>Pseudomonadati</taxon>
        <taxon>Bacteroidota</taxon>
        <taxon>Cytophagia</taxon>
        <taxon>Cytophagales</taxon>
        <taxon>Hymenobacteraceae</taxon>
        <taxon>Rufibacter</taxon>
    </lineage>
</organism>